<evidence type="ECO:0000256" key="1">
    <source>
        <dbReference type="ARBA" id="ARBA00004240"/>
    </source>
</evidence>
<evidence type="ECO:0000256" key="12">
    <source>
        <dbReference type="ARBA" id="ARBA00048647"/>
    </source>
</evidence>
<evidence type="ECO:0000313" key="15">
    <source>
        <dbReference type="WBParaSite" id="GPLIN_000634200"/>
    </source>
</evidence>
<evidence type="ECO:0000256" key="11">
    <source>
        <dbReference type="ARBA" id="ARBA00047273"/>
    </source>
</evidence>
<dbReference type="GO" id="GO:0006004">
    <property type="term" value="P:fucose metabolic process"/>
    <property type="evidence" value="ECO:0007669"/>
    <property type="project" value="UniProtKB-KW"/>
</dbReference>
<comment type="catalytic activity">
    <reaction evidence="12">
        <text>L-seryl-[protein] + GDP-beta-L-fucose = 3-O-(alpha-L-fucosyl)-L-seryl-[protein] + GDP + H(+)</text>
        <dbReference type="Rhea" id="RHEA:63644"/>
        <dbReference type="Rhea" id="RHEA-COMP:9863"/>
        <dbReference type="Rhea" id="RHEA-COMP:17914"/>
        <dbReference type="ChEBI" id="CHEBI:15378"/>
        <dbReference type="ChEBI" id="CHEBI:29999"/>
        <dbReference type="ChEBI" id="CHEBI:57273"/>
        <dbReference type="ChEBI" id="CHEBI:58189"/>
        <dbReference type="ChEBI" id="CHEBI:189632"/>
        <dbReference type="EC" id="2.4.1.221"/>
    </reaction>
    <physiologicalReaction direction="left-to-right" evidence="12">
        <dbReference type="Rhea" id="RHEA:63645"/>
    </physiologicalReaction>
</comment>
<evidence type="ECO:0000256" key="2">
    <source>
        <dbReference type="ARBA" id="ARBA00004922"/>
    </source>
</evidence>
<evidence type="ECO:0000256" key="4">
    <source>
        <dbReference type="ARBA" id="ARBA00022679"/>
    </source>
</evidence>
<comment type="subcellular location">
    <subcellularLocation>
        <location evidence="1">Endoplasmic reticulum</location>
    </subcellularLocation>
</comment>
<comment type="catalytic activity">
    <reaction evidence="11">
        <text>L-threonyl-[protein] + GDP-beta-L-fucose = 3-O-(alpha-L-fucosyl)-L-threonyl-[protein] + GDP + H(+)</text>
        <dbReference type="Rhea" id="RHEA:70491"/>
        <dbReference type="Rhea" id="RHEA-COMP:11060"/>
        <dbReference type="Rhea" id="RHEA-COMP:17915"/>
        <dbReference type="ChEBI" id="CHEBI:15378"/>
        <dbReference type="ChEBI" id="CHEBI:30013"/>
        <dbReference type="ChEBI" id="CHEBI:57273"/>
        <dbReference type="ChEBI" id="CHEBI:58189"/>
        <dbReference type="ChEBI" id="CHEBI:189631"/>
        <dbReference type="EC" id="2.4.1.221"/>
    </reaction>
    <physiologicalReaction direction="left-to-right" evidence="11">
        <dbReference type="Rhea" id="RHEA:70492"/>
    </physiologicalReaction>
</comment>
<keyword evidence="6" id="KW-0294">Fucose metabolism</keyword>
<evidence type="ECO:0000256" key="5">
    <source>
        <dbReference type="ARBA" id="ARBA00022824"/>
    </source>
</evidence>
<keyword evidence="5" id="KW-0256">Endoplasmic reticulum</keyword>
<name>A0A183C0E9_GLOPA</name>
<dbReference type="CDD" id="cd11298">
    <property type="entry name" value="O-FucT-2"/>
    <property type="match status" value="1"/>
</dbReference>
<evidence type="ECO:0000313" key="14">
    <source>
        <dbReference type="Proteomes" id="UP000050741"/>
    </source>
</evidence>
<comment type="similarity">
    <text evidence="8">Belongs to the glycosyltransferase 68 family.</text>
</comment>
<evidence type="ECO:0000256" key="7">
    <source>
        <dbReference type="ARBA" id="ARBA00023277"/>
    </source>
</evidence>
<dbReference type="GO" id="GO:0005783">
    <property type="term" value="C:endoplasmic reticulum"/>
    <property type="evidence" value="ECO:0007669"/>
    <property type="project" value="UniProtKB-SubCell"/>
</dbReference>
<dbReference type="Proteomes" id="UP000050741">
    <property type="component" value="Unassembled WGS sequence"/>
</dbReference>
<feature type="region of interest" description="Disordered" evidence="13">
    <location>
        <begin position="1"/>
        <end position="24"/>
    </location>
</feature>
<dbReference type="InterPro" id="IPR045130">
    <property type="entry name" value="OFUT2-like"/>
</dbReference>
<dbReference type="GO" id="GO:0046922">
    <property type="term" value="F:peptide-O-fucosyltransferase activity"/>
    <property type="evidence" value="ECO:0007669"/>
    <property type="project" value="UniProtKB-EC"/>
</dbReference>
<keyword evidence="4" id="KW-0808">Transferase</keyword>
<dbReference type="EC" id="2.4.1.221" evidence="3"/>
<evidence type="ECO:0000256" key="10">
    <source>
        <dbReference type="ARBA" id="ARBA00033083"/>
    </source>
</evidence>
<keyword evidence="14" id="KW-1185">Reference proteome</keyword>
<reference evidence="15" key="2">
    <citation type="submission" date="2016-06" db="UniProtKB">
        <authorList>
            <consortium name="WormBaseParasite"/>
        </authorList>
    </citation>
    <scope>IDENTIFICATION</scope>
</reference>
<dbReference type="Gene3D" id="3.40.50.11340">
    <property type="match status" value="1"/>
</dbReference>
<keyword evidence="7" id="KW-0119">Carbohydrate metabolism</keyword>
<organism evidence="14 15">
    <name type="scientific">Globodera pallida</name>
    <name type="common">Potato cyst nematode worm</name>
    <name type="synonym">Heterodera pallida</name>
    <dbReference type="NCBI Taxonomy" id="36090"/>
    <lineage>
        <taxon>Eukaryota</taxon>
        <taxon>Metazoa</taxon>
        <taxon>Ecdysozoa</taxon>
        <taxon>Nematoda</taxon>
        <taxon>Chromadorea</taxon>
        <taxon>Rhabditida</taxon>
        <taxon>Tylenchina</taxon>
        <taxon>Tylenchomorpha</taxon>
        <taxon>Tylenchoidea</taxon>
        <taxon>Heteroderidae</taxon>
        <taxon>Heteroderinae</taxon>
        <taxon>Globodera</taxon>
    </lineage>
</organism>
<comment type="pathway">
    <text evidence="2">Protein modification; protein glycosylation.</text>
</comment>
<proteinExistence type="inferred from homology"/>
<dbReference type="Gene3D" id="3.40.50.11350">
    <property type="match status" value="1"/>
</dbReference>
<evidence type="ECO:0000256" key="3">
    <source>
        <dbReference type="ARBA" id="ARBA00012196"/>
    </source>
</evidence>
<accession>A0A183C0E9</accession>
<reference evidence="14" key="1">
    <citation type="submission" date="2014-05" db="EMBL/GenBank/DDBJ databases">
        <title>The genome and life-stage specific transcriptomes of Globodera pallida elucidate key aspects of plant parasitism by a cyst nematode.</title>
        <authorList>
            <person name="Cotton J.A."/>
            <person name="Lilley C.J."/>
            <person name="Jones L.M."/>
            <person name="Kikuchi T."/>
            <person name="Reid A.J."/>
            <person name="Thorpe P."/>
            <person name="Tsai I.J."/>
            <person name="Beasley H."/>
            <person name="Blok V."/>
            <person name="Cock P.J.A."/>
            <person name="Van den Akker S.E."/>
            <person name="Holroyd N."/>
            <person name="Hunt M."/>
            <person name="Mantelin S."/>
            <person name="Naghra H."/>
            <person name="Pain A."/>
            <person name="Palomares-Rius J.E."/>
            <person name="Zarowiecki M."/>
            <person name="Berriman M."/>
            <person name="Jones J.T."/>
            <person name="Urwin P.E."/>
        </authorList>
    </citation>
    <scope>NUCLEOTIDE SEQUENCE [LARGE SCALE GENOMIC DNA]</scope>
    <source>
        <strain evidence="14">Lindley</strain>
    </source>
</reference>
<sequence length="500" mass="56591">MDDEPGPSVSGEHRQERKDGEKSGAANTLGMAFLANNSSKLGATITTQPQTNRSPNGRDGGCCPDCCICCAQCDPGDLMECLGYICCCGALFGTDANKYNFAERRFLLYDVNPGEGFNLRRDVYTRVANAVRQLRERGLDFVLVLPPWGNIWHWRRKKRTKIRWSELFDMDSLAKFVPVMEFDEFMDAHGDFVETVLYLQNYAEGWPEDGEYVLKYDLRPCIEADKYYIKRGHKWHGHFFDYAERFHAMDMKCLSIQGQSSTLATAVTNLFPKGRSLMVDRAEVILHDQFGDFFFWQARKSMRYAKGLRSLGDAFRAVQFGNASEYLGAHLRRADFVWAHQMEIPSVEGAAAQVGQIASRLGVRDVFLSTDATASEVETFTHRLAEQNIRTVTFAGVGEDENLSEAAISIIDQWVCANARQVPHFRSPQILNSSVRFFIGTHLSTFSFRIHEDREILGLDPETTFNRFCPDGVLDCEQPAKWTIVHQGDPPDLPHPDIVS</sequence>
<dbReference type="WBParaSite" id="GPLIN_000634200">
    <property type="protein sequence ID" value="GPLIN_000634200"/>
    <property type="gene ID" value="GPLIN_000634200"/>
</dbReference>
<dbReference type="Pfam" id="PF10250">
    <property type="entry name" value="O-FucT"/>
    <property type="match status" value="1"/>
</dbReference>
<dbReference type="AlphaFoldDB" id="A0A183C0E9"/>
<dbReference type="PANTHER" id="PTHR13398:SF0">
    <property type="entry name" value="GDP-FUCOSE PROTEIN O-FUCOSYLTRANSFERASE 2"/>
    <property type="match status" value="1"/>
</dbReference>
<evidence type="ECO:0000256" key="13">
    <source>
        <dbReference type="SAM" id="MobiDB-lite"/>
    </source>
</evidence>
<evidence type="ECO:0000256" key="6">
    <source>
        <dbReference type="ARBA" id="ARBA00023253"/>
    </source>
</evidence>
<protein>
    <recommendedName>
        <fullName evidence="9">GDP-fucose protein O-fucosyltransferase 2</fullName>
        <ecNumber evidence="3">2.4.1.221</ecNumber>
    </recommendedName>
    <alternativeName>
        <fullName evidence="10">Peptide-O-fucosyltransferase 2</fullName>
    </alternativeName>
</protein>
<evidence type="ECO:0000256" key="8">
    <source>
        <dbReference type="ARBA" id="ARBA00025803"/>
    </source>
</evidence>
<feature type="compositionally biased region" description="Basic and acidic residues" evidence="13">
    <location>
        <begin position="11"/>
        <end position="22"/>
    </location>
</feature>
<evidence type="ECO:0000256" key="9">
    <source>
        <dbReference type="ARBA" id="ARBA00026232"/>
    </source>
</evidence>
<dbReference type="InterPro" id="IPR019378">
    <property type="entry name" value="GDP-Fuc_O-FucTrfase"/>
</dbReference>
<dbReference type="PANTHER" id="PTHR13398">
    <property type="entry name" value="GDP-FUCOSE PROTEIN O-FUCOSYLTRANSFERASE 2"/>
    <property type="match status" value="1"/>
</dbReference>